<dbReference type="InterPro" id="IPR000836">
    <property type="entry name" value="PRTase_dom"/>
</dbReference>
<dbReference type="PANTHER" id="PTHR32315:SF3">
    <property type="entry name" value="ADENINE PHOSPHORIBOSYLTRANSFERASE"/>
    <property type="match status" value="1"/>
</dbReference>
<evidence type="ECO:0000256" key="1">
    <source>
        <dbReference type="ARBA" id="ARBA00000868"/>
    </source>
</evidence>
<evidence type="ECO:0000313" key="11">
    <source>
        <dbReference type="Proteomes" id="UP001152888"/>
    </source>
</evidence>
<dbReference type="Proteomes" id="UP001152888">
    <property type="component" value="Unassembled WGS sequence"/>
</dbReference>
<accession>A0A9P0LAU7</accession>
<dbReference type="CDD" id="cd06223">
    <property type="entry name" value="PRTases_typeI"/>
    <property type="match status" value="1"/>
</dbReference>
<organism evidence="10 11">
    <name type="scientific">Acanthoscelides obtectus</name>
    <name type="common">Bean weevil</name>
    <name type="synonym">Bruchus obtectus</name>
    <dbReference type="NCBI Taxonomy" id="200917"/>
    <lineage>
        <taxon>Eukaryota</taxon>
        <taxon>Metazoa</taxon>
        <taxon>Ecdysozoa</taxon>
        <taxon>Arthropoda</taxon>
        <taxon>Hexapoda</taxon>
        <taxon>Insecta</taxon>
        <taxon>Pterygota</taxon>
        <taxon>Neoptera</taxon>
        <taxon>Endopterygota</taxon>
        <taxon>Coleoptera</taxon>
        <taxon>Polyphaga</taxon>
        <taxon>Cucujiformia</taxon>
        <taxon>Chrysomeloidea</taxon>
        <taxon>Chrysomelidae</taxon>
        <taxon>Bruchinae</taxon>
        <taxon>Bruchini</taxon>
        <taxon>Acanthoscelides</taxon>
    </lineage>
</organism>
<evidence type="ECO:0000256" key="4">
    <source>
        <dbReference type="ARBA" id="ARBA00008391"/>
    </source>
</evidence>
<evidence type="ECO:0000256" key="6">
    <source>
        <dbReference type="ARBA" id="ARBA00022490"/>
    </source>
</evidence>
<dbReference type="InterPro" id="IPR050054">
    <property type="entry name" value="UPRTase/APRTase"/>
</dbReference>
<evidence type="ECO:0000313" key="10">
    <source>
        <dbReference type="EMBL" id="CAH1990950.1"/>
    </source>
</evidence>
<evidence type="ECO:0000256" key="5">
    <source>
        <dbReference type="ARBA" id="ARBA00011893"/>
    </source>
</evidence>
<dbReference type="AlphaFoldDB" id="A0A9P0LAU7"/>
<gene>
    <name evidence="10" type="ORF">ACAOBT_LOCUS19977</name>
</gene>
<keyword evidence="8" id="KW-0808">Transferase</keyword>
<keyword evidence="9" id="KW-0660">Purine salvage</keyword>
<evidence type="ECO:0000256" key="2">
    <source>
        <dbReference type="ARBA" id="ARBA00004496"/>
    </source>
</evidence>
<dbReference type="GO" id="GO:0006168">
    <property type="term" value="P:adenine salvage"/>
    <property type="evidence" value="ECO:0007669"/>
    <property type="project" value="TreeGrafter"/>
</dbReference>
<evidence type="ECO:0000256" key="7">
    <source>
        <dbReference type="ARBA" id="ARBA00022676"/>
    </source>
</evidence>
<dbReference type="GO" id="GO:0016208">
    <property type="term" value="F:AMP binding"/>
    <property type="evidence" value="ECO:0007669"/>
    <property type="project" value="TreeGrafter"/>
</dbReference>
<dbReference type="GO" id="GO:0005737">
    <property type="term" value="C:cytoplasm"/>
    <property type="evidence" value="ECO:0007669"/>
    <property type="project" value="UniProtKB-SubCell"/>
</dbReference>
<dbReference type="EMBL" id="CAKOFQ010007102">
    <property type="protein sequence ID" value="CAH1990950.1"/>
    <property type="molecule type" value="Genomic_DNA"/>
</dbReference>
<keyword evidence="7" id="KW-0328">Glycosyltransferase</keyword>
<dbReference type="GO" id="GO:0003999">
    <property type="term" value="F:adenine phosphoribosyltransferase activity"/>
    <property type="evidence" value="ECO:0007669"/>
    <property type="project" value="UniProtKB-EC"/>
</dbReference>
<comment type="similarity">
    <text evidence="4">Belongs to the purine/pyrimidine phosphoribosyltransferase family.</text>
</comment>
<comment type="catalytic activity">
    <reaction evidence="1">
        <text>AMP + diphosphate = 5-phospho-alpha-D-ribose 1-diphosphate + adenine</text>
        <dbReference type="Rhea" id="RHEA:16609"/>
        <dbReference type="ChEBI" id="CHEBI:16708"/>
        <dbReference type="ChEBI" id="CHEBI:33019"/>
        <dbReference type="ChEBI" id="CHEBI:58017"/>
        <dbReference type="ChEBI" id="CHEBI:456215"/>
        <dbReference type="EC" id="2.4.2.7"/>
    </reaction>
</comment>
<protein>
    <recommendedName>
        <fullName evidence="5">adenine phosphoribosyltransferase</fullName>
        <ecNumber evidence="5">2.4.2.7</ecNumber>
    </recommendedName>
</protein>
<dbReference type="GO" id="GO:0044209">
    <property type="term" value="P:AMP salvage"/>
    <property type="evidence" value="ECO:0007669"/>
    <property type="project" value="TreeGrafter"/>
</dbReference>
<name>A0A9P0LAU7_ACAOB</name>
<evidence type="ECO:0000256" key="9">
    <source>
        <dbReference type="ARBA" id="ARBA00022726"/>
    </source>
</evidence>
<dbReference type="PANTHER" id="PTHR32315">
    <property type="entry name" value="ADENINE PHOSPHORIBOSYLTRANSFERASE"/>
    <property type="match status" value="1"/>
</dbReference>
<evidence type="ECO:0000256" key="3">
    <source>
        <dbReference type="ARBA" id="ARBA00004659"/>
    </source>
</evidence>
<evidence type="ECO:0000256" key="8">
    <source>
        <dbReference type="ARBA" id="ARBA00022679"/>
    </source>
</evidence>
<reference evidence="10" key="1">
    <citation type="submission" date="2022-03" db="EMBL/GenBank/DDBJ databases">
        <authorList>
            <person name="Sayadi A."/>
        </authorList>
    </citation>
    <scope>NUCLEOTIDE SEQUENCE</scope>
</reference>
<dbReference type="InterPro" id="IPR029057">
    <property type="entry name" value="PRTase-like"/>
</dbReference>
<comment type="pathway">
    <text evidence="3">Purine metabolism; AMP biosynthesis via salvage pathway; AMP from adenine: step 1/1.</text>
</comment>
<keyword evidence="11" id="KW-1185">Reference proteome</keyword>
<sequence length="202" mass="22902">MAAGDERIAQIQEQLKSYPNFPKKGILFWDIFSILNKPDYYRLLRDILVEEAKKISPPIECVAGLEARGFLFGPLISLELNVPFVPIRKKGKLPGNLLSVCYSKEYGPVSTCTHIYCMVHLIPCKTKMGGSQNVCNDLICQRYLRYITIIIYECRDNTCRQPPYPETRVYFLALALPRGGGKGVITVFEKVVRSPPQNLAEK</sequence>
<comment type="caution">
    <text evidence="10">The sequence shown here is derived from an EMBL/GenBank/DDBJ whole genome shotgun (WGS) entry which is preliminary data.</text>
</comment>
<comment type="subcellular location">
    <subcellularLocation>
        <location evidence="2">Cytoplasm</location>
    </subcellularLocation>
</comment>
<dbReference type="EC" id="2.4.2.7" evidence="5"/>
<proteinExistence type="inferred from homology"/>
<dbReference type="SUPFAM" id="SSF53271">
    <property type="entry name" value="PRTase-like"/>
    <property type="match status" value="1"/>
</dbReference>
<dbReference type="GO" id="GO:0002055">
    <property type="term" value="F:adenine binding"/>
    <property type="evidence" value="ECO:0007669"/>
    <property type="project" value="TreeGrafter"/>
</dbReference>
<dbReference type="GO" id="GO:0006166">
    <property type="term" value="P:purine ribonucleoside salvage"/>
    <property type="evidence" value="ECO:0007669"/>
    <property type="project" value="UniProtKB-KW"/>
</dbReference>
<dbReference type="OrthoDB" id="363185at2759"/>
<keyword evidence="6" id="KW-0963">Cytoplasm</keyword>
<dbReference type="Gene3D" id="3.40.50.2020">
    <property type="match status" value="1"/>
</dbReference>